<accession>A0A402APG4</accession>
<dbReference type="EMBL" id="BIFS01000001">
    <property type="protein sequence ID" value="GCE21053.1"/>
    <property type="molecule type" value="Genomic_DNA"/>
</dbReference>
<dbReference type="Proteomes" id="UP000287188">
    <property type="component" value="Unassembled WGS sequence"/>
</dbReference>
<reference evidence="2" key="1">
    <citation type="submission" date="2018-12" db="EMBL/GenBank/DDBJ databases">
        <title>Tengunoibacter tsumagoiensis gen. nov., sp. nov., Dictyobacter kobayashii sp. nov., D. alpinus sp. nov., and D. joshuensis sp. nov. and description of Dictyobacteraceae fam. nov. within the order Ktedonobacterales isolated from Tengu-no-mugimeshi.</title>
        <authorList>
            <person name="Wang C.M."/>
            <person name="Zheng Y."/>
            <person name="Sakai Y."/>
            <person name="Toyoda A."/>
            <person name="Minakuchi Y."/>
            <person name="Abe K."/>
            <person name="Yokota A."/>
            <person name="Yabe S."/>
        </authorList>
    </citation>
    <scope>NUCLEOTIDE SEQUENCE [LARGE SCALE GENOMIC DNA]</scope>
    <source>
        <strain evidence="2">Uno11</strain>
    </source>
</reference>
<dbReference type="AlphaFoldDB" id="A0A402APG4"/>
<sequence length="49" mass="5894">MALFTEELLFHEPYTPFVRMTLTIERAFRIAWSCYGRASVLKRARQLSW</sequence>
<evidence type="ECO:0000313" key="1">
    <source>
        <dbReference type="EMBL" id="GCE21053.1"/>
    </source>
</evidence>
<proteinExistence type="predicted"/>
<name>A0A402APG4_9CHLR</name>
<keyword evidence="2" id="KW-1185">Reference proteome</keyword>
<evidence type="ECO:0000313" key="2">
    <source>
        <dbReference type="Proteomes" id="UP000287188"/>
    </source>
</evidence>
<comment type="caution">
    <text evidence="1">The sequence shown here is derived from an EMBL/GenBank/DDBJ whole genome shotgun (WGS) entry which is preliminary data.</text>
</comment>
<gene>
    <name evidence="1" type="ORF">KDK_48530</name>
</gene>
<organism evidence="1 2">
    <name type="scientific">Dictyobacter kobayashii</name>
    <dbReference type="NCBI Taxonomy" id="2014872"/>
    <lineage>
        <taxon>Bacteria</taxon>
        <taxon>Bacillati</taxon>
        <taxon>Chloroflexota</taxon>
        <taxon>Ktedonobacteria</taxon>
        <taxon>Ktedonobacterales</taxon>
        <taxon>Dictyobacteraceae</taxon>
        <taxon>Dictyobacter</taxon>
    </lineage>
</organism>
<protein>
    <submittedName>
        <fullName evidence="1">Uncharacterized protein</fullName>
    </submittedName>
</protein>